<feature type="domain" description="Fe/B12 periplasmic-binding" evidence="1">
    <location>
        <begin position="2"/>
        <end position="290"/>
    </location>
</feature>
<dbReference type="PANTHER" id="PTHR42860:SF1">
    <property type="entry name" value="VITAMIN B12-BINDING PROTEIN"/>
    <property type="match status" value="1"/>
</dbReference>
<organism evidence="2 3">
    <name type="scientific">Sorangium cellulosum</name>
    <name type="common">Polyangium cellulosum</name>
    <dbReference type="NCBI Taxonomy" id="56"/>
    <lineage>
        <taxon>Bacteria</taxon>
        <taxon>Pseudomonadati</taxon>
        <taxon>Myxococcota</taxon>
        <taxon>Polyangia</taxon>
        <taxon>Polyangiales</taxon>
        <taxon>Polyangiaceae</taxon>
        <taxon>Sorangium</taxon>
    </lineage>
</organism>
<dbReference type="OrthoDB" id="9787772at2"/>
<dbReference type="InterPro" id="IPR051030">
    <property type="entry name" value="Vitamin_B12-ABC_binding"/>
</dbReference>
<dbReference type="Gene3D" id="3.40.50.1980">
    <property type="entry name" value="Nitrogenase molybdenum iron protein domain"/>
    <property type="match status" value="2"/>
</dbReference>
<reference evidence="2 3" key="1">
    <citation type="submission" date="2015-09" db="EMBL/GenBank/DDBJ databases">
        <title>Sorangium comparison.</title>
        <authorList>
            <person name="Zaburannyi N."/>
            <person name="Bunk B."/>
            <person name="Overmann J."/>
            <person name="Mueller R."/>
        </authorList>
    </citation>
    <scope>NUCLEOTIDE SEQUENCE [LARGE SCALE GENOMIC DNA]</scope>
    <source>
        <strain evidence="2 3">So ce26</strain>
    </source>
</reference>
<dbReference type="PROSITE" id="PS50983">
    <property type="entry name" value="FE_B12_PBP"/>
    <property type="match status" value="1"/>
</dbReference>
<evidence type="ECO:0000313" key="3">
    <source>
        <dbReference type="Proteomes" id="UP000238348"/>
    </source>
</evidence>
<proteinExistence type="predicted"/>
<dbReference type="InterPro" id="IPR002491">
    <property type="entry name" value="ABC_transptr_periplasmic_BD"/>
</dbReference>
<sequence>MRIASLLPSATEIVCALGARGDLVGISHECDFPEGLSGVPVLTRPRLRPARSSREIDAAVRDVLRDALAVYDIDLDALREARPDVIVTQDLCDVCAVSLDDVRAAVARLARHDVHIVNLRPARLDDIWADVRRVAEGIGRAAEGDALAERLRARVAGVAARAAAAPDRPRVLAVEWLDPVMIGGVWMPELIALAGGEPLVTRPGDHAPTLSLADLAALDPDVVLIKPCGFALERTLAEVDLLPRVLPWSSYRAVAQGRVFLADGNAFFNRPGPRIVESLEILAACVHPGPFADARRAHARSVVRLDAALERHVFDEG</sequence>
<dbReference type="Proteomes" id="UP000238348">
    <property type="component" value="Chromosome"/>
</dbReference>
<dbReference type="Pfam" id="PF01497">
    <property type="entry name" value="Peripla_BP_2"/>
    <property type="match status" value="1"/>
</dbReference>
<dbReference type="EMBL" id="CP012673">
    <property type="protein sequence ID" value="AUX47282.1"/>
    <property type="molecule type" value="Genomic_DNA"/>
</dbReference>
<name>A0A2L0F6X8_SORCE</name>
<evidence type="ECO:0000313" key="2">
    <source>
        <dbReference type="EMBL" id="AUX47282.1"/>
    </source>
</evidence>
<dbReference type="RefSeq" id="WP_104985322.1">
    <property type="nucleotide sequence ID" value="NZ_CP012673.1"/>
</dbReference>
<dbReference type="AlphaFoldDB" id="A0A2L0F6X8"/>
<gene>
    <name evidence="2" type="ORF">SOCE26_088000</name>
</gene>
<accession>A0A2L0F6X8</accession>
<dbReference type="SUPFAM" id="SSF53807">
    <property type="entry name" value="Helical backbone' metal receptor"/>
    <property type="match status" value="1"/>
</dbReference>
<protein>
    <submittedName>
        <fullName evidence="2">ABC transporter substrate-binding protein</fullName>
    </submittedName>
</protein>
<dbReference type="PANTHER" id="PTHR42860">
    <property type="entry name" value="VITAMIN B12-BINDING PROTEIN"/>
    <property type="match status" value="1"/>
</dbReference>
<evidence type="ECO:0000259" key="1">
    <source>
        <dbReference type="PROSITE" id="PS50983"/>
    </source>
</evidence>